<evidence type="ECO:0000313" key="2">
    <source>
        <dbReference type="EMBL" id="KAF5760067.1"/>
    </source>
</evidence>
<proteinExistence type="predicted"/>
<organism evidence="2 3">
    <name type="scientific">Helianthus annuus</name>
    <name type="common">Common sunflower</name>
    <dbReference type="NCBI Taxonomy" id="4232"/>
    <lineage>
        <taxon>Eukaryota</taxon>
        <taxon>Viridiplantae</taxon>
        <taxon>Streptophyta</taxon>
        <taxon>Embryophyta</taxon>
        <taxon>Tracheophyta</taxon>
        <taxon>Spermatophyta</taxon>
        <taxon>Magnoliopsida</taxon>
        <taxon>eudicotyledons</taxon>
        <taxon>Gunneridae</taxon>
        <taxon>Pentapetalae</taxon>
        <taxon>asterids</taxon>
        <taxon>campanulids</taxon>
        <taxon>Asterales</taxon>
        <taxon>Asteraceae</taxon>
        <taxon>Asteroideae</taxon>
        <taxon>Heliantheae alliance</taxon>
        <taxon>Heliantheae</taxon>
        <taxon>Helianthus</taxon>
    </lineage>
</organism>
<feature type="compositionally biased region" description="Basic residues" evidence="1">
    <location>
        <begin position="119"/>
        <end position="131"/>
    </location>
</feature>
<name>A0A9K3DT74_HELAN</name>
<dbReference type="EMBL" id="MNCJ02000331">
    <property type="protein sequence ID" value="KAF5760067.1"/>
    <property type="molecule type" value="Genomic_DNA"/>
</dbReference>
<evidence type="ECO:0000256" key="1">
    <source>
        <dbReference type="SAM" id="MobiDB-lite"/>
    </source>
</evidence>
<accession>A0A9K3DT74</accession>
<reference evidence="2" key="1">
    <citation type="journal article" date="2017" name="Nature">
        <title>The sunflower genome provides insights into oil metabolism, flowering and Asterid evolution.</title>
        <authorList>
            <person name="Badouin H."/>
            <person name="Gouzy J."/>
            <person name="Grassa C.J."/>
            <person name="Murat F."/>
            <person name="Staton S.E."/>
            <person name="Cottret L."/>
            <person name="Lelandais-Briere C."/>
            <person name="Owens G.L."/>
            <person name="Carrere S."/>
            <person name="Mayjonade B."/>
            <person name="Legrand L."/>
            <person name="Gill N."/>
            <person name="Kane N.C."/>
            <person name="Bowers J.E."/>
            <person name="Hubner S."/>
            <person name="Bellec A."/>
            <person name="Berard A."/>
            <person name="Berges H."/>
            <person name="Blanchet N."/>
            <person name="Boniface M.C."/>
            <person name="Brunel D."/>
            <person name="Catrice O."/>
            <person name="Chaidir N."/>
            <person name="Claudel C."/>
            <person name="Donnadieu C."/>
            <person name="Faraut T."/>
            <person name="Fievet G."/>
            <person name="Helmstetter N."/>
            <person name="King M."/>
            <person name="Knapp S.J."/>
            <person name="Lai Z."/>
            <person name="Le Paslier M.C."/>
            <person name="Lippi Y."/>
            <person name="Lorenzon L."/>
            <person name="Mandel J.R."/>
            <person name="Marage G."/>
            <person name="Marchand G."/>
            <person name="Marquand E."/>
            <person name="Bret-Mestries E."/>
            <person name="Morien E."/>
            <person name="Nambeesan S."/>
            <person name="Nguyen T."/>
            <person name="Pegot-Espagnet P."/>
            <person name="Pouilly N."/>
            <person name="Raftis F."/>
            <person name="Sallet E."/>
            <person name="Schiex T."/>
            <person name="Thomas J."/>
            <person name="Vandecasteele C."/>
            <person name="Vares D."/>
            <person name="Vear F."/>
            <person name="Vautrin S."/>
            <person name="Crespi M."/>
            <person name="Mangin B."/>
            <person name="Burke J.M."/>
            <person name="Salse J."/>
            <person name="Munos S."/>
            <person name="Vincourt P."/>
            <person name="Rieseberg L.H."/>
            <person name="Langlade N.B."/>
        </authorList>
    </citation>
    <scope>NUCLEOTIDE SEQUENCE</scope>
    <source>
        <tissue evidence="2">Leaves</tissue>
    </source>
</reference>
<gene>
    <name evidence="2" type="ORF">HanXRQr2_Chr16g0748941</name>
</gene>
<feature type="compositionally biased region" description="Basic and acidic residues" evidence="1">
    <location>
        <begin position="93"/>
        <end position="118"/>
    </location>
</feature>
<dbReference type="AlphaFoldDB" id="A0A9K3DT74"/>
<feature type="region of interest" description="Disordered" evidence="1">
    <location>
        <begin position="86"/>
        <end position="140"/>
    </location>
</feature>
<evidence type="ECO:0000313" key="3">
    <source>
        <dbReference type="Proteomes" id="UP000215914"/>
    </source>
</evidence>
<sequence length="161" mass="19015">MKFWCKFKSRCHLVSIQFYSDCAPDLTWIKLLISGLRLKGTYFVKSLRFWLAMNYEVKKQMVDGQRNQSRSTEKACPEEISLCNEEPTTKPMVVDDKKAPDKETDIKNNKEEIPEEKGPKRRRNECRGRRKQQQDKNISRVTDGVILAITYVVKDARRRRK</sequence>
<reference evidence="2" key="2">
    <citation type="submission" date="2020-06" db="EMBL/GenBank/DDBJ databases">
        <title>Helianthus annuus Genome sequencing and assembly Release 2.</title>
        <authorList>
            <person name="Gouzy J."/>
            <person name="Langlade N."/>
            <person name="Munos S."/>
        </authorList>
    </citation>
    <scope>NUCLEOTIDE SEQUENCE</scope>
    <source>
        <tissue evidence="2">Leaves</tissue>
    </source>
</reference>
<comment type="caution">
    <text evidence="2">The sequence shown here is derived from an EMBL/GenBank/DDBJ whole genome shotgun (WGS) entry which is preliminary data.</text>
</comment>
<dbReference type="Gramene" id="mRNA:HanXRQr2_Chr16g0748941">
    <property type="protein sequence ID" value="mRNA:HanXRQr2_Chr16g0748941"/>
    <property type="gene ID" value="HanXRQr2_Chr16g0748941"/>
</dbReference>
<dbReference type="Proteomes" id="UP000215914">
    <property type="component" value="Unassembled WGS sequence"/>
</dbReference>
<protein>
    <submittedName>
        <fullName evidence="2">Uncharacterized protein</fullName>
    </submittedName>
</protein>
<keyword evidence="3" id="KW-1185">Reference proteome</keyword>